<reference evidence="1" key="1">
    <citation type="journal article" date="2015" name="Nature">
        <title>Complex archaea that bridge the gap between prokaryotes and eukaryotes.</title>
        <authorList>
            <person name="Spang A."/>
            <person name="Saw J.H."/>
            <person name="Jorgensen S.L."/>
            <person name="Zaremba-Niedzwiedzka K."/>
            <person name="Martijn J."/>
            <person name="Lind A.E."/>
            <person name="van Eijk R."/>
            <person name="Schleper C."/>
            <person name="Guy L."/>
            <person name="Ettema T.J."/>
        </authorList>
    </citation>
    <scope>NUCLEOTIDE SEQUENCE</scope>
</reference>
<evidence type="ECO:0000313" key="1">
    <source>
        <dbReference type="EMBL" id="KKL05921.1"/>
    </source>
</evidence>
<organism evidence="1">
    <name type="scientific">marine sediment metagenome</name>
    <dbReference type="NCBI Taxonomy" id="412755"/>
    <lineage>
        <taxon>unclassified sequences</taxon>
        <taxon>metagenomes</taxon>
        <taxon>ecological metagenomes</taxon>
    </lineage>
</organism>
<accession>A0A0F9CJP0</accession>
<name>A0A0F9CJP0_9ZZZZ</name>
<comment type="caution">
    <text evidence="1">The sequence shown here is derived from an EMBL/GenBank/DDBJ whole genome shotgun (WGS) entry which is preliminary data.</text>
</comment>
<proteinExistence type="predicted"/>
<dbReference type="EMBL" id="LAZR01043924">
    <property type="protein sequence ID" value="KKL05921.1"/>
    <property type="molecule type" value="Genomic_DNA"/>
</dbReference>
<sequence length="69" mass="7962">MKPYVLRRLKGIVDPVSEKPMLFHSKGYLSDLDSMIQAEYVAQLDTDYNKGNSAMVKMLVDLELIEKER</sequence>
<gene>
    <name evidence="1" type="ORF">LCGC14_2601230</name>
</gene>
<protein>
    <submittedName>
        <fullName evidence="1">Uncharacterized protein</fullName>
    </submittedName>
</protein>
<dbReference type="AlphaFoldDB" id="A0A0F9CJP0"/>